<keyword evidence="3 6" id="KW-0378">Hydrolase</keyword>
<accession>A0A840PXW5</accession>
<evidence type="ECO:0000313" key="6">
    <source>
        <dbReference type="EMBL" id="MBB5149058.1"/>
    </source>
</evidence>
<comment type="caution">
    <text evidence="6">The sequence shown here is derived from an EMBL/GenBank/DDBJ whole genome shotgun (WGS) entry which is preliminary data.</text>
</comment>
<dbReference type="RefSeq" id="WP_247595854.1">
    <property type="nucleotide sequence ID" value="NZ_JAAXPW010000015.1"/>
</dbReference>
<evidence type="ECO:0000256" key="2">
    <source>
        <dbReference type="ARBA" id="ARBA00022670"/>
    </source>
</evidence>
<dbReference type="Gene3D" id="3.90.1720.10">
    <property type="entry name" value="endopeptidase domain like (from Nostoc punctiforme)"/>
    <property type="match status" value="1"/>
</dbReference>
<dbReference type="EMBL" id="JACHGZ010000014">
    <property type="protein sequence ID" value="MBB5149058.1"/>
    <property type="molecule type" value="Genomic_DNA"/>
</dbReference>
<evidence type="ECO:0000259" key="5">
    <source>
        <dbReference type="PROSITE" id="PS51935"/>
    </source>
</evidence>
<name>A0A840PXW5_URETH</name>
<keyword evidence="2" id="KW-0645">Protease</keyword>
<evidence type="ECO:0000256" key="3">
    <source>
        <dbReference type="ARBA" id="ARBA00022801"/>
    </source>
</evidence>
<sequence length="180" mass="19968">MIEISDYFTMEGTIIFQKNIRKLLLATVAGVVICFSPIAVGATEKDSTDFTSTELRETAIKYLGIRYLYGGTSTSGFDCSGFVRKVFSDLGIELPRTAKEMYEIGEPVKIGEIRPGDLLFYNTSGLGISHVAIYYGDGKMIHAQTGEGVSLSNFFDQYYWYDRFVGAKRVADVELISEGN</sequence>
<dbReference type="PANTHER" id="PTHR47053:SF1">
    <property type="entry name" value="MUREIN DD-ENDOPEPTIDASE MEPH-RELATED"/>
    <property type="match status" value="1"/>
</dbReference>
<dbReference type="InterPro" id="IPR038765">
    <property type="entry name" value="Papain-like_cys_pep_sf"/>
</dbReference>
<protein>
    <submittedName>
        <fullName evidence="6">Cell wall-associated NlpC family hydrolase</fullName>
    </submittedName>
</protein>
<proteinExistence type="inferred from homology"/>
<dbReference type="PANTHER" id="PTHR47053">
    <property type="entry name" value="MUREIN DD-ENDOPEPTIDASE MEPH-RELATED"/>
    <property type="match status" value="1"/>
</dbReference>
<keyword evidence="7" id="KW-1185">Reference proteome</keyword>
<evidence type="ECO:0000256" key="1">
    <source>
        <dbReference type="ARBA" id="ARBA00007074"/>
    </source>
</evidence>
<evidence type="ECO:0000256" key="4">
    <source>
        <dbReference type="ARBA" id="ARBA00022807"/>
    </source>
</evidence>
<comment type="similarity">
    <text evidence="1">Belongs to the peptidase C40 family.</text>
</comment>
<gene>
    <name evidence="6" type="ORF">HNR36_001445</name>
</gene>
<dbReference type="AlphaFoldDB" id="A0A840PXW5"/>
<dbReference type="InterPro" id="IPR000064">
    <property type="entry name" value="NLP_P60_dom"/>
</dbReference>
<organism evidence="6 7">
    <name type="scientific">Ureibacillus thermosphaericus</name>
    <dbReference type="NCBI Taxonomy" id="51173"/>
    <lineage>
        <taxon>Bacteria</taxon>
        <taxon>Bacillati</taxon>
        <taxon>Bacillota</taxon>
        <taxon>Bacilli</taxon>
        <taxon>Bacillales</taxon>
        <taxon>Caryophanaceae</taxon>
        <taxon>Ureibacillus</taxon>
    </lineage>
</organism>
<dbReference type="GO" id="GO:0008234">
    <property type="term" value="F:cysteine-type peptidase activity"/>
    <property type="evidence" value="ECO:0007669"/>
    <property type="project" value="UniProtKB-KW"/>
</dbReference>
<evidence type="ECO:0000313" key="7">
    <source>
        <dbReference type="Proteomes" id="UP000557217"/>
    </source>
</evidence>
<dbReference type="PROSITE" id="PS51935">
    <property type="entry name" value="NLPC_P60"/>
    <property type="match status" value="1"/>
</dbReference>
<feature type="domain" description="NlpC/P60" evidence="5">
    <location>
        <begin position="49"/>
        <end position="171"/>
    </location>
</feature>
<dbReference type="GO" id="GO:0006508">
    <property type="term" value="P:proteolysis"/>
    <property type="evidence" value="ECO:0007669"/>
    <property type="project" value="UniProtKB-KW"/>
</dbReference>
<dbReference type="Pfam" id="PF00877">
    <property type="entry name" value="NLPC_P60"/>
    <property type="match status" value="1"/>
</dbReference>
<dbReference type="Proteomes" id="UP000557217">
    <property type="component" value="Unassembled WGS sequence"/>
</dbReference>
<dbReference type="SUPFAM" id="SSF54001">
    <property type="entry name" value="Cysteine proteinases"/>
    <property type="match status" value="1"/>
</dbReference>
<reference evidence="6 7" key="1">
    <citation type="submission" date="2020-08" db="EMBL/GenBank/DDBJ databases">
        <title>Genomic Encyclopedia of Type Strains, Phase IV (KMG-IV): sequencing the most valuable type-strain genomes for metagenomic binning, comparative biology and taxonomic classification.</title>
        <authorList>
            <person name="Goeker M."/>
        </authorList>
    </citation>
    <scope>NUCLEOTIDE SEQUENCE [LARGE SCALE GENOMIC DNA]</scope>
    <source>
        <strain evidence="6 7">DSM 10633</strain>
    </source>
</reference>
<keyword evidence="4" id="KW-0788">Thiol protease</keyword>
<dbReference type="InterPro" id="IPR051202">
    <property type="entry name" value="Peptidase_C40"/>
</dbReference>